<dbReference type="EMBL" id="NIBD01000006">
    <property type="protein sequence ID" value="PAB56886.1"/>
    <property type="molecule type" value="Genomic_DNA"/>
</dbReference>
<protein>
    <submittedName>
        <fullName evidence="1">Uncharacterized protein</fullName>
    </submittedName>
</protein>
<sequence length="130" mass="14717">MAANNFIGLRISDERKEIYRALADAENRSISNFIVNRVDSTITGQYPTEPTQNPTKSQIRAIKALADTLSDEQYHALAHSLYGKKSEFNKIDGETDYGSSLEEKKFYTVQSTLYRGTFWPTLESLDLKDG</sequence>
<proteinExistence type="predicted"/>
<dbReference type="Gene3D" id="1.10.1220.10">
    <property type="entry name" value="Met repressor-like"/>
    <property type="match status" value="1"/>
</dbReference>
<dbReference type="RefSeq" id="WP_095182519.1">
    <property type="nucleotide sequence ID" value="NZ_JAVLUV010000002.1"/>
</dbReference>
<evidence type="ECO:0000313" key="2">
    <source>
        <dbReference type="Proteomes" id="UP000216008"/>
    </source>
</evidence>
<dbReference type="GO" id="GO:0006355">
    <property type="term" value="P:regulation of DNA-templated transcription"/>
    <property type="evidence" value="ECO:0007669"/>
    <property type="project" value="InterPro"/>
</dbReference>
<gene>
    <name evidence="1" type="ORF">A3Q24_01215</name>
</gene>
<organism evidence="1 2">
    <name type="scientific">Lactobacillus johnsonii</name>
    <dbReference type="NCBI Taxonomy" id="33959"/>
    <lineage>
        <taxon>Bacteria</taxon>
        <taxon>Bacillati</taxon>
        <taxon>Bacillota</taxon>
        <taxon>Bacilli</taxon>
        <taxon>Lactobacillales</taxon>
        <taxon>Lactobacillaceae</taxon>
        <taxon>Lactobacillus</taxon>
    </lineage>
</organism>
<comment type="caution">
    <text evidence="1">The sequence shown here is derived from an EMBL/GenBank/DDBJ whole genome shotgun (WGS) entry which is preliminary data.</text>
</comment>
<accession>A0A267MBG3</accession>
<dbReference type="AlphaFoldDB" id="A0A267MBG3"/>
<dbReference type="Proteomes" id="UP000216008">
    <property type="component" value="Unassembled WGS sequence"/>
</dbReference>
<name>A0A267MBG3_LACJH</name>
<evidence type="ECO:0000313" key="1">
    <source>
        <dbReference type="EMBL" id="PAB56886.1"/>
    </source>
</evidence>
<dbReference type="InterPro" id="IPR013321">
    <property type="entry name" value="Arc_rbn_hlx_hlx"/>
</dbReference>
<reference evidence="1 2" key="1">
    <citation type="submission" date="2017-05" db="EMBL/GenBank/DDBJ databases">
        <title>Lactobacillus johnsonii from commercial turkeys.</title>
        <authorList>
            <person name="Johnson T.J."/>
            <person name="Youmans B."/>
        </authorList>
    </citation>
    <scope>NUCLEOTIDE SEQUENCE [LARGE SCALE GENOMIC DNA]</scope>
    <source>
        <strain evidence="1 2">UMNLJ114</strain>
    </source>
</reference>